<comment type="caution">
    <text evidence="7">The sequence shown here is derived from an EMBL/GenBank/DDBJ whole genome shotgun (WGS) entry which is preliminary data.</text>
</comment>
<dbReference type="Gene3D" id="1.20.1250.20">
    <property type="entry name" value="MFS general substrate transporter like domains"/>
    <property type="match status" value="1"/>
</dbReference>
<evidence type="ECO:0000313" key="7">
    <source>
        <dbReference type="EMBL" id="MCS0498578.1"/>
    </source>
</evidence>
<dbReference type="PANTHER" id="PTHR23531">
    <property type="entry name" value="QUINOLENE RESISTANCE PROTEIN NORA"/>
    <property type="match status" value="1"/>
</dbReference>
<dbReference type="Proteomes" id="UP001205337">
    <property type="component" value="Unassembled WGS sequence"/>
</dbReference>
<dbReference type="EMBL" id="JANTHX010000004">
    <property type="protein sequence ID" value="MCS0498578.1"/>
    <property type="molecule type" value="Genomic_DNA"/>
</dbReference>
<evidence type="ECO:0000256" key="1">
    <source>
        <dbReference type="ARBA" id="ARBA00004651"/>
    </source>
</evidence>
<feature type="transmembrane region" description="Helical" evidence="5">
    <location>
        <begin position="73"/>
        <end position="99"/>
    </location>
</feature>
<evidence type="ECO:0000256" key="4">
    <source>
        <dbReference type="ARBA" id="ARBA00023136"/>
    </source>
</evidence>
<protein>
    <submittedName>
        <fullName evidence="7">MFS transporter</fullName>
    </submittedName>
</protein>
<dbReference type="InterPro" id="IPR036259">
    <property type="entry name" value="MFS_trans_sf"/>
</dbReference>
<feature type="transmembrane region" description="Helical" evidence="5">
    <location>
        <begin position="130"/>
        <end position="157"/>
    </location>
</feature>
<dbReference type="PROSITE" id="PS50850">
    <property type="entry name" value="MFS"/>
    <property type="match status" value="1"/>
</dbReference>
<gene>
    <name evidence="7" type="ORF">NUH29_03310</name>
</gene>
<comment type="subcellular location">
    <subcellularLocation>
        <location evidence="1">Cell membrane</location>
        <topology evidence="1">Multi-pass membrane protein</topology>
    </subcellularLocation>
</comment>
<accession>A0ABT1ZD04</accession>
<dbReference type="RefSeq" id="WP_258797538.1">
    <property type="nucleotide sequence ID" value="NZ_JANTHX010000004.1"/>
</dbReference>
<evidence type="ECO:0000259" key="6">
    <source>
        <dbReference type="PROSITE" id="PS50850"/>
    </source>
</evidence>
<evidence type="ECO:0000256" key="5">
    <source>
        <dbReference type="SAM" id="Phobius"/>
    </source>
</evidence>
<dbReference type="PANTHER" id="PTHR23531:SF1">
    <property type="entry name" value="QUINOLENE RESISTANCE PROTEIN NORA"/>
    <property type="match status" value="1"/>
</dbReference>
<feature type="transmembrane region" description="Helical" evidence="5">
    <location>
        <begin position="210"/>
        <end position="234"/>
    </location>
</feature>
<feature type="transmembrane region" description="Helical" evidence="5">
    <location>
        <begin position="336"/>
        <end position="361"/>
    </location>
</feature>
<dbReference type="InterPro" id="IPR052714">
    <property type="entry name" value="MFS_Exporter"/>
</dbReference>
<dbReference type="Pfam" id="PF07690">
    <property type="entry name" value="MFS_1"/>
    <property type="match status" value="1"/>
</dbReference>
<feature type="transmembrane region" description="Helical" evidence="5">
    <location>
        <begin position="246"/>
        <end position="266"/>
    </location>
</feature>
<name>A0ABT1ZD04_9MICO</name>
<evidence type="ECO:0000313" key="8">
    <source>
        <dbReference type="Proteomes" id="UP001205337"/>
    </source>
</evidence>
<feature type="transmembrane region" description="Helical" evidence="5">
    <location>
        <begin position="300"/>
        <end position="324"/>
    </location>
</feature>
<dbReference type="InterPro" id="IPR011701">
    <property type="entry name" value="MFS"/>
</dbReference>
<evidence type="ECO:0000256" key="3">
    <source>
        <dbReference type="ARBA" id="ARBA00022989"/>
    </source>
</evidence>
<keyword evidence="2 5" id="KW-0812">Transmembrane</keyword>
<feature type="transmembrane region" description="Helical" evidence="5">
    <location>
        <begin position="367"/>
        <end position="386"/>
    </location>
</feature>
<sequence length="412" mass="41189">MLSRTAAFVGMSGALLAFFIAAGAPTPIFPLYEHDWGFTPATLTFAFGVYAIALIAALLVFGSLSDYVGRRPLLISSLAVELAAMVIFLVAPSVTWLIVGRILQGLATGVASATFGAAVVELAPERRKKLGAVMTSLATTAGLGLGALFAGVVSLAIPDAAALTVWTVLVVLMAVGTVLAVLTPETSTRRPGALASLLPRISVPASARRLFATTVPTIIATFLTTGLFLGLLPVILGTVSGEPDPIVSGGLNFVMFAVATAAAGFTSAVSPHVLRVAGGLALSLAAILLLGSLAADAMPLLWVAAVVAGAGSGSALSGGTRGLVPQVEPHERAGMFAAFFAVAYVTLAGAIIGGGLLVGLVGAAPAASGYAILLGIVALAAAALSSGRLARRRHAMAPATAPVAILPVAERV</sequence>
<feature type="transmembrane region" description="Helical" evidence="5">
    <location>
        <begin position="105"/>
        <end position="123"/>
    </location>
</feature>
<dbReference type="InterPro" id="IPR020846">
    <property type="entry name" value="MFS_dom"/>
</dbReference>
<proteinExistence type="predicted"/>
<feature type="transmembrane region" description="Helical" evidence="5">
    <location>
        <begin position="163"/>
        <end position="182"/>
    </location>
</feature>
<reference evidence="7 8" key="1">
    <citation type="submission" date="2022-08" db="EMBL/GenBank/DDBJ databases">
        <authorList>
            <person name="Li F."/>
        </authorList>
    </citation>
    <scope>NUCLEOTIDE SEQUENCE [LARGE SCALE GENOMIC DNA]</scope>
    <source>
        <strain evidence="7 8">10F1B-8-1</strain>
    </source>
</reference>
<dbReference type="SUPFAM" id="SSF103473">
    <property type="entry name" value="MFS general substrate transporter"/>
    <property type="match status" value="1"/>
</dbReference>
<organism evidence="7 8">
    <name type="scientific">Protaetiibacter mangrovi</name>
    <dbReference type="NCBI Taxonomy" id="2970926"/>
    <lineage>
        <taxon>Bacteria</taxon>
        <taxon>Bacillati</taxon>
        <taxon>Actinomycetota</taxon>
        <taxon>Actinomycetes</taxon>
        <taxon>Micrococcales</taxon>
        <taxon>Microbacteriaceae</taxon>
        <taxon>Protaetiibacter</taxon>
    </lineage>
</organism>
<evidence type="ECO:0000256" key="2">
    <source>
        <dbReference type="ARBA" id="ARBA00022692"/>
    </source>
</evidence>
<feature type="transmembrane region" description="Helical" evidence="5">
    <location>
        <begin position="273"/>
        <end position="294"/>
    </location>
</feature>
<feature type="transmembrane region" description="Helical" evidence="5">
    <location>
        <begin position="39"/>
        <end position="61"/>
    </location>
</feature>
<keyword evidence="4 5" id="KW-0472">Membrane</keyword>
<keyword evidence="3 5" id="KW-1133">Transmembrane helix</keyword>
<keyword evidence="8" id="KW-1185">Reference proteome</keyword>
<feature type="domain" description="Major facilitator superfamily (MFS) profile" evidence="6">
    <location>
        <begin position="1"/>
        <end position="393"/>
    </location>
</feature>